<comment type="caution">
    <text evidence="3">The sequence shown here is derived from an EMBL/GenBank/DDBJ whole genome shotgun (WGS) entry which is preliminary data.</text>
</comment>
<dbReference type="InterPro" id="IPR021296">
    <property type="entry name" value="DUF2868"/>
</dbReference>
<feature type="region of interest" description="Disordered" evidence="1">
    <location>
        <begin position="30"/>
        <end position="53"/>
    </location>
</feature>
<dbReference type="Pfam" id="PF11981">
    <property type="entry name" value="DUF3482"/>
    <property type="match status" value="1"/>
</dbReference>
<organism evidence="3 4">
    <name type="scientific">Ramlibacter ginsenosidimutans</name>
    <dbReference type="NCBI Taxonomy" id="502333"/>
    <lineage>
        <taxon>Bacteria</taxon>
        <taxon>Pseudomonadati</taxon>
        <taxon>Pseudomonadota</taxon>
        <taxon>Betaproteobacteria</taxon>
        <taxon>Burkholderiales</taxon>
        <taxon>Comamonadaceae</taxon>
        <taxon>Ramlibacter</taxon>
    </lineage>
</organism>
<name>A0A934U098_9BURK</name>
<reference evidence="3" key="1">
    <citation type="journal article" date="2012" name="J. Microbiol. Biotechnol.">
        <title>Ramlibacter ginsenosidimutans sp. nov., with ginsenoside-converting activity.</title>
        <authorList>
            <person name="Wang L."/>
            <person name="An D.S."/>
            <person name="Kim S.G."/>
            <person name="Jin F.X."/>
            <person name="Kim S.C."/>
            <person name="Lee S.T."/>
            <person name="Im W.T."/>
        </authorList>
    </citation>
    <scope>NUCLEOTIDE SEQUENCE</scope>
    <source>
        <strain evidence="3">KACC 17527</strain>
    </source>
</reference>
<dbReference type="EMBL" id="JAEPWM010000014">
    <property type="protein sequence ID" value="MBK6009145.1"/>
    <property type="molecule type" value="Genomic_DNA"/>
</dbReference>
<keyword evidence="2" id="KW-0812">Transmembrane</keyword>
<accession>A0A934U098</accession>
<feature type="transmembrane region" description="Helical" evidence="2">
    <location>
        <begin position="87"/>
        <end position="107"/>
    </location>
</feature>
<sequence length="784" mass="84435">MEDGILHLDEPGARRLVLVRAIEAADPQGRLVGEAEREQAEREALDASREPGGRVDPAEYLQQRARRVLAKVELRNPRIASLQQPEAWRPMLLVALPLLACVLGMLLDHIDHPHQVNMLSPPLLGVLAWNLLVYLLIAATVWRPRKPHRGRGIERMQRWISGLPLRTGRAGRLRAEVLAGFHAQWLKVTGPQQWLWGEQLLHVCAAGWALGLALSIVLGGVVREYRVGWESTLLDVQQVHALLAALFAPVVALLPFDAFSVADLQRMAFRSGAAIGVDEARRWVWMYVALLFVVVIVPRLLLAAWTSWRRRRLGRAVRIDLRDPYFAQLLARVSPACVTLGVFASEGASREALLRLLREVADHPAPREGAWSVLTTGRGDELRVFEVPSGYRAPAPAVAAHAGGAGAAQVWLQDLLGRFKTMPREQGDPVSALLAETDLVLLLPGSPVDLEDAKRLLHWVAQPALVLVAGDDVPYRTAVQRLGLAAEVLPLAHSLGHWLRDPALLQAMAKSMASSKRAGFDRVAAAWKERNAARFAHAMRLLAGELTRAARDSEETGGAPVGLRQLVNPAERDATQRAREAARAALLVRVREGESRVFSELVQLHRAGAPVAALAAGRMAGGFHEQRAVDSPQAGMAGAATGAAMGAGIDLLTGGLTLGAATALGAMIGGGAAYAAAAWKNRGSASGPPQVQLGDELLETVAEGLLLAYLVTAHRTIGTGEAGVPDAWRSEVVAAVAARRPVLGELWQQLRVADDAQFASAALARELEGIARGLLARLEGPPRR</sequence>
<keyword evidence="4" id="KW-1185">Reference proteome</keyword>
<proteinExistence type="predicted"/>
<feature type="compositionally biased region" description="Basic and acidic residues" evidence="1">
    <location>
        <begin position="33"/>
        <end position="53"/>
    </location>
</feature>
<feature type="transmembrane region" description="Helical" evidence="2">
    <location>
        <begin position="200"/>
        <end position="222"/>
    </location>
</feature>
<protein>
    <submittedName>
        <fullName evidence="3">DUF2868 domain-containing protein</fullName>
    </submittedName>
</protein>
<feature type="transmembrane region" description="Helical" evidence="2">
    <location>
        <begin position="119"/>
        <end position="142"/>
    </location>
</feature>
<dbReference type="Pfam" id="PF11067">
    <property type="entry name" value="DUF2868"/>
    <property type="match status" value="1"/>
</dbReference>
<feature type="transmembrane region" description="Helical" evidence="2">
    <location>
        <begin position="283"/>
        <end position="305"/>
    </location>
</feature>
<keyword evidence="2" id="KW-1133">Transmembrane helix</keyword>
<evidence type="ECO:0000256" key="1">
    <source>
        <dbReference type="SAM" id="MobiDB-lite"/>
    </source>
</evidence>
<evidence type="ECO:0000256" key="2">
    <source>
        <dbReference type="SAM" id="Phobius"/>
    </source>
</evidence>
<dbReference type="AlphaFoldDB" id="A0A934U098"/>
<evidence type="ECO:0000313" key="3">
    <source>
        <dbReference type="EMBL" id="MBK6009145.1"/>
    </source>
</evidence>
<feature type="transmembrane region" description="Helical" evidence="2">
    <location>
        <begin position="242"/>
        <end position="262"/>
    </location>
</feature>
<gene>
    <name evidence="3" type="ORF">JJB11_23860</name>
</gene>
<reference evidence="3" key="2">
    <citation type="submission" date="2021-01" db="EMBL/GenBank/DDBJ databases">
        <authorList>
            <person name="Kang M."/>
        </authorList>
    </citation>
    <scope>NUCLEOTIDE SEQUENCE</scope>
    <source>
        <strain evidence="3">KACC 17527</strain>
    </source>
</reference>
<evidence type="ECO:0000313" key="4">
    <source>
        <dbReference type="Proteomes" id="UP000630528"/>
    </source>
</evidence>
<dbReference type="RefSeq" id="WP_201177512.1">
    <property type="nucleotide sequence ID" value="NZ_JAEPWM010000014.1"/>
</dbReference>
<dbReference type="Proteomes" id="UP000630528">
    <property type="component" value="Unassembled WGS sequence"/>
</dbReference>
<keyword evidence="2" id="KW-0472">Membrane</keyword>
<dbReference type="InterPro" id="IPR021871">
    <property type="entry name" value="DUF3482"/>
</dbReference>